<dbReference type="InterPro" id="IPR036901">
    <property type="entry name" value="Asp/Orn_carbamoylTrfase_sf"/>
</dbReference>
<protein>
    <recommendedName>
        <fullName evidence="3 6">Ornithine carbamoyltransferase</fullName>
        <shortName evidence="6">OTCase</shortName>
        <ecNumber evidence="3 6">2.1.3.3</ecNumber>
    </recommendedName>
</protein>
<feature type="binding site" evidence="6">
    <location>
        <begin position="134"/>
        <end position="137"/>
    </location>
    <ligand>
        <name>carbamoyl phosphate</name>
        <dbReference type="ChEBI" id="CHEBI:58228"/>
    </ligand>
</feature>
<dbReference type="InterPro" id="IPR006130">
    <property type="entry name" value="Asp/Orn_carbamoylTrfase"/>
</dbReference>
<evidence type="ECO:0000313" key="9">
    <source>
        <dbReference type="EMBL" id="HGE75161.1"/>
    </source>
</evidence>
<sequence length="310" mass="34420">MIFLKGRSIISIDDLTIEELNQLIDTSIRLKDELYTGERQEVLRGKTLAMIFEKPSLRTRVAFEAAMTQLGGHAIYLGPDDIKLGKRETTEDIAKVLSGMVDVIMARVFAHKTVEDLAKYSKVPVINGLSDFEHPTQIIGDMVTVKEKFGHFEGLKLAFIGDGNNVANSLVFACAKLGMHVVVASPKGYEVQKRVFDRGMEIAKTTKSKIEITNDPQSAAKDADVIYTDVWASMGQESEAEARKKIFAPYQINAKIMSFAKPTAIFMHCLPAHYGEEVTEDVAHGAQSAIFEEAENRLHSIKSMIVHTTR</sequence>
<evidence type="ECO:0000256" key="1">
    <source>
        <dbReference type="ARBA" id="ARBA00004975"/>
    </source>
</evidence>
<dbReference type="NCBIfam" id="TIGR00658">
    <property type="entry name" value="orni_carb_tr"/>
    <property type="match status" value="1"/>
</dbReference>
<name>A0A7V3REH4_9BACT</name>
<dbReference type="InterPro" id="IPR006132">
    <property type="entry name" value="Asp/Orn_carbamoyltranf_P-bd"/>
</dbReference>
<feature type="binding site" evidence="6">
    <location>
        <begin position="233"/>
        <end position="234"/>
    </location>
    <ligand>
        <name>L-ornithine</name>
        <dbReference type="ChEBI" id="CHEBI:46911"/>
    </ligand>
</feature>
<comment type="pathway">
    <text evidence="1">Amino-acid biosynthesis; L-arginine biosynthesis; L-arginine from L-ornithine and carbamoyl phosphate: step 1/3.</text>
</comment>
<dbReference type="PRINTS" id="PR00102">
    <property type="entry name" value="OTCASE"/>
</dbReference>
<keyword evidence="4 6" id="KW-0808">Transferase</keyword>
<evidence type="ECO:0000256" key="6">
    <source>
        <dbReference type="HAMAP-Rule" id="MF_01109"/>
    </source>
</evidence>
<feature type="binding site" evidence="6">
    <location>
        <position position="165"/>
    </location>
    <ligand>
        <name>L-ornithine</name>
        <dbReference type="ChEBI" id="CHEBI:46911"/>
    </ligand>
</feature>
<dbReference type="GO" id="GO:0004585">
    <property type="term" value="F:ornithine carbamoyltransferase activity"/>
    <property type="evidence" value="ECO:0007669"/>
    <property type="project" value="UniProtKB-UniRule"/>
</dbReference>
<feature type="binding site" evidence="6">
    <location>
        <position position="107"/>
    </location>
    <ligand>
        <name>carbamoyl phosphate</name>
        <dbReference type="ChEBI" id="CHEBI:58228"/>
    </ligand>
</feature>
<keyword evidence="6" id="KW-0963">Cytoplasm</keyword>
<dbReference type="GO" id="GO:0019240">
    <property type="term" value="P:citrulline biosynthetic process"/>
    <property type="evidence" value="ECO:0007669"/>
    <property type="project" value="TreeGrafter"/>
</dbReference>
<dbReference type="PRINTS" id="PR00100">
    <property type="entry name" value="AOTCASE"/>
</dbReference>
<dbReference type="EMBL" id="DTPE01000146">
    <property type="protein sequence ID" value="HGE75161.1"/>
    <property type="molecule type" value="Genomic_DNA"/>
</dbReference>
<dbReference type="InterPro" id="IPR006131">
    <property type="entry name" value="Asp_carbamoyltransf_Asp/Orn-bd"/>
</dbReference>
<feature type="domain" description="Aspartate/ornithine carbamoyltransferase carbamoyl-P binding" evidence="8">
    <location>
        <begin position="7"/>
        <end position="147"/>
    </location>
</feature>
<evidence type="ECO:0000256" key="5">
    <source>
        <dbReference type="ARBA" id="ARBA00048772"/>
    </source>
</evidence>
<evidence type="ECO:0000259" key="8">
    <source>
        <dbReference type="Pfam" id="PF02729"/>
    </source>
</evidence>
<comment type="caution">
    <text evidence="9">The sequence shown here is derived from an EMBL/GenBank/DDBJ whole genome shotgun (WGS) entry which is preliminary data.</text>
</comment>
<proteinExistence type="inferred from homology"/>
<dbReference type="Gene3D" id="3.40.50.1370">
    <property type="entry name" value="Aspartate/ornithine carbamoyltransferase"/>
    <property type="match status" value="2"/>
</dbReference>
<comment type="similarity">
    <text evidence="2 6">Belongs to the aspartate/ornithine carbamoyltransferase superfamily. OTCase family.</text>
</comment>
<accession>A0A7V3REH4</accession>
<dbReference type="InterPro" id="IPR024904">
    <property type="entry name" value="OTCase_ArgI"/>
</dbReference>
<dbReference type="Pfam" id="PF02729">
    <property type="entry name" value="OTCace_N"/>
    <property type="match status" value="1"/>
</dbReference>
<dbReference type="NCBIfam" id="NF001986">
    <property type="entry name" value="PRK00779.1"/>
    <property type="match status" value="1"/>
</dbReference>
<dbReference type="SUPFAM" id="SSF53671">
    <property type="entry name" value="Aspartate/ornithine carbamoyltransferase"/>
    <property type="match status" value="1"/>
</dbReference>
<evidence type="ECO:0000256" key="4">
    <source>
        <dbReference type="ARBA" id="ARBA00022679"/>
    </source>
</evidence>
<comment type="caution">
    <text evidence="6">Lacks conserved residue(s) required for the propagation of feature annotation.</text>
</comment>
<dbReference type="PANTHER" id="PTHR45753">
    <property type="entry name" value="ORNITHINE CARBAMOYLTRANSFERASE, MITOCHONDRIAL"/>
    <property type="match status" value="1"/>
</dbReference>
<dbReference type="GO" id="GO:0042450">
    <property type="term" value="P:L-arginine biosynthetic process via ornithine"/>
    <property type="evidence" value="ECO:0007669"/>
    <property type="project" value="UniProtKB-UniRule"/>
</dbReference>
<evidence type="ECO:0000256" key="2">
    <source>
        <dbReference type="ARBA" id="ARBA00007805"/>
    </source>
</evidence>
<feature type="binding site" evidence="6">
    <location>
        <begin position="269"/>
        <end position="270"/>
    </location>
    <ligand>
        <name>carbamoyl phosphate</name>
        <dbReference type="ChEBI" id="CHEBI:58228"/>
    </ligand>
</feature>
<dbReference type="HAMAP" id="MF_01109">
    <property type="entry name" value="OTCase"/>
    <property type="match status" value="1"/>
</dbReference>
<dbReference type="PANTHER" id="PTHR45753:SF3">
    <property type="entry name" value="ORNITHINE TRANSCARBAMYLASE, MITOCHONDRIAL"/>
    <property type="match status" value="1"/>
</dbReference>
<comment type="catalytic activity">
    <reaction evidence="5 6">
        <text>carbamoyl phosphate + L-ornithine = L-citrulline + phosphate + H(+)</text>
        <dbReference type="Rhea" id="RHEA:19513"/>
        <dbReference type="ChEBI" id="CHEBI:15378"/>
        <dbReference type="ChEBI" id="CHEBI:43474"/>
        <dbReference type="ChEBI" id="CHEBI:46911"/>
        <dbReference type="ChEBI" id="CHEBI:57743"/>
        <dbReference type="ChEBI" id="CHEBI:58228"/>
        <dbReference type="EC" id="2.1.3.3"/>
    </reaction>
</comment>
<dbReference type="EC" id="2.1.3.3" evidence="3 6"/>
<dbReference type="GO" id="GO:0016597">
    <property type="term" value="F:amino acid binding"/>
    <property type="evidence" value="ECO:0007669"/>
    <property type="project" value="InterPro"/>
</dbReference>
<evidence type="ECO:0000256" key="3">
    <source>
        <dbReference type="ARBA" id="ARBA00013007"/>
    </source>
</evidence>
<feature type="binding site" evidence="6">
    <location>
        <position position="229"/>
    </location>
    <ligand>
        <name>L-ornithine</name>
        <dbReference type="ChEBI" id="CHEBI:46911"/>
    </ligand>
</feature>
<dbReference type="FunFam" id="3.40.50.1370:FF:000008">
    <property type="entry name" value="Ornithine carbamoyltransferase"/>
    <property type="match status" value="1"/>
</dbReference>
<organism evidence="9">
    <name type="scientific">Mesoaciditoga lauensis</name>
    <dbReference type="NCBI Taxonomy" id="1495039"/>
    <lineage>
        <taxon>Bacteria</taxon>
        <taxon>Thermotogati</taxon>
        <taxon>Thermotogota</taxon>
        <taxon>Thermotogae</taxon>
        <taxon>Mesoaciditogales</taxon>
        <taxon>Mesoaciditogaceae</taxon>
        <taxon>Mesoaciditoga</taxon>
    </lineage>
</organism>
<reference evidence="9" key="1">
    <citation type="journal article" date="2020" name="mSystems">
        <title>Genome- and Community-Level Interaction Insights into Carbon Utilization and Element Cycling Functions of Hydrothermarchaeota in Hydrothermal Sediment.</title>
        <authorList>
            <person name="Zhou Z."/>
            <person name="Liu Y."/>
            <person name="Xu W."/>
            <person name="Pan J."/>
            <person name="Luo Z.H."/>
            <person name="Li M."/>
        </authorList>
    </citation>
    <scope>NUCLEOTIDE SEQUENCE [LARGE SCALE GENOMIC DNA]</scope>
    <source>
        <strain evidence="9">SpSt-966</strain>
    </source>
</reference>
<dbReference type="InterPro" id="IPR002292">
    <property type="entry name" value="Orn/put_carbamltrans"/>
</dbReference>
<gene>
    <name evidence="9" type="primary">argF</name>
    <name evidence="9" type="ORF">ENX73_03435</name>
</gene>
<feature type="domain" description="Aspartate/ornithine carbamoyltransferase Asp/Orn-binding" evidence="7">
    <location>
        <begin position="153"/>
        <end position="307"/>
    </location>
</feature>
<dbReference type="AlphaFoldDB" id="A0A7V3REH4"/>
<evidence type="ECO:0000259" key="7">
    <source>
        <dbReference type="Pfam" id="PF00185"/>
    </source>
</evidence>
<feature type="binding site" evidence="6">
    <location>
        <position position="297"/>
    </location>
    <ligand>
        <name>carbamoyl phosphate</name>
        <dbReference type="ChEBI" id="CHEBI:58228"/>
    </ligand>
</feature>
<dbReference type="Pfam" id="PF00185">
    <property type="entry name" value="OTCace"/>
    <property type="match status" value="1"/>
</dbReference>
<comment type="subcellular location">
    <subcellularLocation>
        <location evidence="6">Cytoplasm</location>
    </subcellularLocation>
</comment>
<dbReference type="GO" id="GO:0005737">
    <property type="term" value="C:cytoplasm"/>
    <property type="evidence" value="ECO:0007669"/>
    <property type="project" value="UniProtKB-SubCell"/>
</dbReference>